<feature type="non-terminal residue" evidence="2">
    <location>
        <position position="1"/>
    </location>
</feature>
<dbReference type="GO" id="GO:0009253">
    <property type="term" value="P:peptidoglycan catabolic process"/>
    <property type="evidence" value="ECO:0007669"/>
    <property type="project" value="InterPro"/>
</dbReference>
<comment type="caution">
    <text evidence="2">The sequence shown here is derived from an EMBL/GenBank/DDBJ whole genome shotgun (WGS) entry which is preliminary data.</text>
</comment>
<organism evidence="2">
    <name type="scientific">marine sediment metagenome</name>
    <dbReference type="NCBI Taxonomy" id="412755"/>
    <lineage>
        <taxon>unclassified sequences</taxon>
        <taxon>metagenomes</taxon>
        <taxon>ecological metagenomes</taxon>
    </lineage>
</organism>
<dbReference type="SUPFAM" id="SSF55846">
    <property type="entry name" value="N-acetylmuramoyl-L-alanine amidase-like"/>
    <property type="match status" value="1"/>
</dbReference>
<sequence>IPRHRIVTHQQVAGDDVRGPGLGKLDPGNGFNHGRLTNFITRFLEEPSLS</sequence>
<evidence type="ECO:0000256" key="1">
    <source>
        <dbReference type="SAM" id="MobiDB-lite"/>
    </source>
</evidence>
<evidence type="ECO:0008006" key="3">
    <source>
        <dbReference type="Google" id="ProtNLM"/>
    </source>
</evidence>
<accession>A0A0F9LFU8</accession>
<proteinExistence type="predicted"/>
<dbReference type="EMBL" id="LAZR01012532">
    <property type="protein sequence ID" value="KKM26355.1"/>
    <property type="molecule type" value="Genomic_DNA"/>
</dbReference>
<evidence type="ECO:0000313" key="2">
    <source>
        <dbReference type="EMBL" id="KKM26355.1"/>
    </source>
</evidence>
<name>A0A0F9LFU8_9ZZZZ</name>
<protein>
    <recommendedName>
        <fullName evidence="3">N-acetylmuramoyl-L-alanine amidase domain-containing protein</fullName>
    </recommendedName>
</protein>
<reference evidence="2" key="1">
    <citation type="journal article" date="2015" name="Nature">
        <title>Complex archaea that bridge the gap between prokaryotes and eukaryotes.</title>
        <authorList>
            <person name="Spang A."/>
            <person name="Saw J.H."/>
            <person name="Jorgensen S.L."/>
            <person name="Zaremba-Niedzwiedzka K."/>
            <person name="Martijn J."/>
            <person name="Lind A.E."/>
            <person name="van Eijk R."/>
            <person name="Schleper C."/>
            <person name="Guy L."/>
            <person name="Ettema T.J."/>
        </authorList>
    </citation>
    <scope>NUCLEOTIDE SEQUENCE</scope>
</reference>
<gene>
    <name evidence="2" type="ORF">LCGC14_1585680</name>
</gene>
<dbReference type="AlphaFoldDB" id="A0A0F9LFU8"/>
<dbReference type="InterPro" id="IPR036505">
    <property type="entry name" value="Amidase/PGRP_sf"/>
</dbReference>
<dbReference type="GO" id="GO:0008745">
    <property type="term" value="F:N-acetylmuramoyl-L-alanine amidase activity"/>
    <property type="evidence" value="ECO:0007669"/>
    <property type="project" value="InterPro"/>
</dbReference>
<feature type="region of interest" description="Disordered" evidence="1">
    <location>
        <begin position="1"/>
        <end position="21"/>
    </location>
</feature>